<proteinExistence type="predicted"/>
<accession>A0A061SF21</accession>
<feature type="non-terminal residue" evidence="3">
    <location>
        <position position="661"/>
    </location>
</feature>
<dbReference type="EMBL" id="GBEZ01002136">
    <property type="protein sequence ID" value="JAC82893.1"/>
    <property type="molecule type" value="Transcribed_RNA"/>
</dbReference>
<name>A0A061SF21_9CHLO</name>
<keyword evidence="1" id="KW-0472">Membrane</keyword>
<feature type="transmembrane region" description="Helical" evidence="1">
    <location>
        <begin position="175"/>
        <end position="195"/>
    </location>
</feature>
<keyword evidence="1" id="KW-1133">Transmembrane helix</keyword>
<dbReference type="InterPro" id="IPR010730">
    <property type="entry name" value="HET"/>
</dbReference>
<keyword evidence="1" id="KW-0812">Transmembrane</keyword>
<feature type="domain" description="Heterokaryon incompatibility" evidence="2">
    <location>
        <begin position="436"/>
        <end position="543"/>
    </location>
</feature>
<protein>
    <recommendedName>
        <fullName evidence="2">Heterokaryon incompatibility domain-containing protein</fullName>
    </recommendedName>
</protein>
<evidence type="ECO:0000313" key="3">
    <source>
        <dbReference type="EMBL" id="JAC82893.1"/>
    </source>
</evidence>
<feature type="transmembrane region" description="Helical" evidence="1">
    <location>
        <begin position="224"/>
        <end position="241"/>
    </location>
</feature>
<dbReference type="AlphaFoldDB" id="A0A061SF21"/>
<evidence type="ECO:0000256" key="1">
    <source>
        <dbReference type="SAM" id="Phobius"/>
    </source>
</evidence>
<reference evidence="3" key="1">
    <citation type="submission" date="2014-05" db="EMBL/GenBank/DDBJ databases">
        <title>The transcriptome of the halophilic microalga Tetraselmis sp. GSL018 isolated from the Great Salt Lake, Utah.</title>
        <authorList>
            <person name="Jinkerson R.E."/>
            <person name="D'Adamo S."/>
            <person name="Posewitz M.C."/>
        </authorList>
    </citation>
    <scope>NUCLEOTIDE SEQUENCE</scope>
    <source>
        <strain evidence="3">GSL018</strain>
    </source>
</reference>
<evidence type="ECO:0000259" key="2">
    <source>
        <dbReference type="Pfam" id="PF06985"/>
    </source>
</evidence>
<gene>
    <name evidence="3" type="ORF">TSPGSL018_4637</name>
</gene>
<dbReference type="Pfam" id="PF06985">
    <property type="entry name" value="HET"/>
    <property type="match status" value="1"/>
</dbReference>
<feature type="transmembrane region" description="Helical" evidence="1">
    <location>
        <begin position="342"/>
        <end position="367"/>
    </location>
</feature>
<feature type="transmembrane region" description="Helical" evidence="1">
    <location>
        <begin position="253"/>
        <end position="272"/>
    </location>
</feature>
<organism evidence="3">
    <name type="scientific">Tetraselmis sp. GSL018</name>
    <dbReference type="NCBI Taxonomy" id="582737"/>
    <lineage>
        <taxon>Eukaryota</taxon>
        <taxon>Viridiplantae</taxon>
        <taxon>Chlorophyta</taxon>
        <taxon>core chlorophytes</taxon>
        <taxon>Chlorodendrophyceae</taxon>
        <taxon>Chlorodendrales</taxon>
        <taxon>Chlorodendraceae</taxon>
        <taxon>Tetraselmis</taxon>
    </lineage>
</organism>
<sequence>MVDVNLSTKRENHAKDYCSDDEVWVRWASRILSEKRSRDCWTGRTNLGKCMRMRLELRRKCKTCRIIVQTVYNSKLSKAIPVQLGIIRKGKECFSNSWAAVSSRDVFRAVTQVARASHLQVMIFVAISSVITSLASLPADFSTTDSPEGTQFKQSVCGVCSKESSLCCFAWDHSIALAILCTGLCVYGILLTNSLNLEMWSPSVTRACDTTKTVWLKRCLRTHWYTHVIQVVAFLVYIAFIRMKFLASSMIELLLYPFGVLFVIVFQGVIIFRNFGLDISLWQKLKQSIWPGKVVPAAALSGFEESEYQCEASKRLNSGKDQPQRSLLTTDYSGFRHWQLGILMSLMFTTIPSALGSPYTLAAIWIIRIAYIVVLLRVHDHPATFQDLEESGAGFGLVIDAEQIKAAINEHLNGGFYRGAMQRYRASYFRMQDTLCLSYRWQTEEKRIHPDFTVNMSLWQLKHLLKAIAESKCLYVWIDKLSVPQSPCKLQKTLLARMMAIYATSKETLILRSAEAPSHRYHQRAWTLQEYCCSRHLRMITEEEEDTSIQNLSQHEGRLAVDDEEQVLFPELRQWHQSRGNSCKPYWLYGLEDLSNTAEVQEILDKLHLLSARVVCQVLTDKVRALYPMFFNIPLENEKELERLVSQVMHILEREVCESNC</sequence>